<gene>
    <name evidence="1" type="ORF">SNF14_13855</name>
</gene>
<reference evidence="1 2" key="1">
    <citation type="submission" date="2023-11" db="EMBL/GenBank/DDBJ databases">
        <title>Winogradskyella pelagius sp. nov., isolated from coastal sediment.</title>
        <authorList>
            <person name="Li F."/>
        </authorList>
    </citation>
    <scope>NUCLEOTIDE SEQUENCE [LARGE SCALE GENOMIC DNA]</scope>
    <source>
        <strain evidence="1 2">KCTC 23502</strain>
    </source>
</reference>
<dbReference type="InterPro" id="IPR011047">
    <property type="entry name" value="Quinoprotein_ADH-like_sf"/>
</dbReference>
<proteinExistence type="predicted"/>
<name>A0ABU5EPP0_9FLAO</name>
<comment type="caution">
    <text evidence="1">The sequence shown here is derived from an EMBL/GenBank/DDBJ whole genome shotgun (WGS) entry which is preliminary data.</text>
</comment>
<dbReference type="EMBL" id="JAXDAE010000017">
    <property type="protein sequence ID" value="MDY2588429.1"/>
    <property type="molecule type" value="Genomic_DNA"/>
</dbReference>
<keyword evidence="2" id="KW-1185">Reference proteome</keyword>
<evidence type="ECO:0000313" key="2">
    <source>
        <dbReference type="Proteomes" id="UP001285855"/>
    </source>
</evidence>
<sequence>MIIPFILVSCQRDYNTPDHFYKFFPSKSEVIISVNELNDFIQSSEHTILNGIYNRSLKAPASILKNFNTRERVYIVFFGNQNANYLVLTKNTPNVFAIDSIPNYISENISEIDITKTQIDSAIVYHKTYDNVFALSNNLEELKKLKPTNQDDELSKLIETTDKKSIVSLIFKANRKDYSNLLFSEMLKDSANNYISLDLSLSEKNLHFNGVAISNDSISRLIDCFKNTTPQEINTLHIAPASTKSLMAFAYDDFAVFHTNLNHLNGKVKDSTKTFLNFTNEMALVDNSLILHSLDANLVVESIEEKSIAKTFRDIEIYEFGTPDFFKLKLHPIINYDSANYFSKYDDFIVFSNSIELIESILSDVLNNNTIANSEAFKNISKNLTDESSIFIYKNNEALSEHLNLNIKNYHANVVQYSYEDNYAHVNGIIEEFRKKAASNSVTESFTTSIGKQIISPPQTVKNHVNNTHDIAVQDIDNVLYLISNSGNILWKKQLQGKILGEIEQIDMYKNGRLQLAFVTPNRLYVLDRNGNEVSPFPFKFNDEVTQPLSVFDYDKNRNYRLLVTQGKNLLMYDAKGKMVKGFSYKSNNKVITSQPMHFRIGTKDYIVFSTEDQLKVLNRQGNVRINVTDKIRFSDNKIYLYQNKFTASNTLGQLVQMDSKGKINRKDLNLTDKHNIATTSKTLVSMYENKLFIKSRRVDLDYGVYTAPRIYYLNDKIYVTLTDLQSKKVYLYDSQAKPIPNFPVFGTSAAELQKLDKDKDLELITQADDKTIIVYKLH</sequence>
<dbReference type="Proteomes" id="UP001285855">
    <property type="component" value="Unassembled WGS sequence"/>
</dbReference>
<organism evidence="1 2">
    <name type="scientific">Winogradskyella aquimaris</name>
    <dbReference type="NCBI Taxonomy" id="864074"/>
    <lineage>
        <taxon>Bacteria</taxon>
        <taxon>Pseudomonadati</taxon>
        <taxon>Bacteroidota</taxon>
        <taxon>Flavobacteriia</taxon>
        <taxon>Flavobacteriales</taxon>
        <taxon>Flavobacteriaceae</taxon>
        <taxon>Winogradskyella</taxon>
    </lineage>
</organism>
<accession>A0ABU5EPP0</accession>
<protein>
    <submittedName>
        <fullName evidence="1">Ribonuclease HII</fullName>
    </submittedName>
</protein>
<dbReference type="SUPFAM" id="SSF50998">
    <property type="entry name" value="Quinoprotein alcohol dehydrogenase-like"/>
    <property type="match status" value="1"/>
</dbReference>
<evidence type="ECO:0000313" key="1">
    <source>
        <dbReference type="EMBL" id="MDY2588429.1"/>
    </source>
</evidence>